<dbReference type="EnsemblMetazoa" id="GBRI026538-RA">
    <property type="protein sequence ID" value="GBRI026538-PA"/>
    <property type="gene ID" value="GBRI026538"/>
</dbReference>
<name>A0A1A9WNU4_9MUSC</name>
<accession>A0A1A9WNU4</accession>
<evidence type="ECO:0000313" key="1">
    <source>
        <dbReference type="EnsemblMetazoa" id="GBRI026538-PA"/>
    </source>
</evidence>
<dbReference type="AlphaFoldDB" id="A0A1A9WNU4"/>
<dbReference type="VEuPathDB" id="VectorBase:GBRI026538"/>
<proteinExistence type="predicted"/>
<evidence type="ECO:0000313" key="2">
    <source>
        <dbReference type="Proteomes" id="UP000091820"/>
    </source>
</evidence>
<reference evidence="1" key="2">
    <citation type="submission" date="2020-05" db="UniProtKB">
        <authorList>
            <consortium name="EnsemblMetazoa"/>
        </authorList>
    </citation>
    <scope>IDENTIFICATION</scope>
    <source>
        <strain evidence="1">IAEA</strain>
    </source>
</reference>
<dbReference type="Proteomes" id="UP000091820">
    <property type="component" value="Unassembled WGS sequence"/>
</dbReference>
<organism evidence="1 2">
    <name type="scientific">Glossina brevipalpis</name>
    <dbReference type="NCBI Taxonomy" id="37001"/>
    <lineage>
        <taxon>Eukaryota</taxon>
        <taxon>Metazoa</taxon>
        <taxon>Ecdysozoa</taxon>
        <taxon>Arthropoda</taxon>
        <taxon>Hexapoda</taxon>
        <taxon>Insecta</taxon>
        <taxon>Pterygota</taxon>
        <taxon>Neoptera</taxon>
        <taxon>Endopterygota</taxon>
        <taxon>Diptera</taxon>
        <taxon>Brachycera</taxon>
        <taxon>Muscomorpha</taxon>
        <taxon>Hippoboscoidea</taxon>
        <taxon>Glossinidae</taxon>
        <taxon>Glossina</taxon>
    </lineage>
</organism>
<sequence length="407" mass="47906">IFLTFLFIQNFATVGEKQRKKEKVIKIEKEEVLDNLQYNIVEVITGDCYKPETMTEEGLEVVAALSSMVSGGMEPSSYPLQKFEGDEAAIKLKKVEAKGTKEFIKVTKKKNLKKNEKTKYELIPSTRFIRKHPGLFPTIIELLSNLVQDVKIETIHVGKTFEYHSTVLNRHYEDFHSSYLKYFIMKHLATKYDVKLRDYRAEHIVAHAEGYQTGRKPALKAAIKKHYQTFINKQTKAIDINYSIKIVSLSYLIYRQRWIPGKQFYTRSENLLSIMKYLDSLPYNKAEIYPELNCEYFQTVGIITFDDKVHFETKVSKYCLLDESVKTKYKYKKKFFQSILHSFSYYKRTGKKILKFVIYNPLLGYEYVMKLNDIDFKLIEEALRKDITAFQSNKFCNSKNKVKEILY</sequence>
<keyword evidence="2" id="KW-1185">Reference proteome</keyword>
<protein>
    <submittedName>
        <fullName evidence="1">Uncharacterized protein</fullName>
    </submittedName>
</protein>
<reference evidence="2" key="1">
    <citation type="submission" date="2014-03" db="EMBL/GenBank/DDBJ databases">
        <authorList>
            <person name="Aksoy S."/>
            <person name="Warren W."/>
            <person name="Wilson R.K."/>
        </authorList>
    </citation>
    <scope>NUCLEOTIDE SEQUENCE [LARGE SCALE GENOMIC DNA]</scope>
    <source>
        <strain evidence="2">IAEA</strain>
    </source>
</reference>